<proteinExistence type="predicted"/>
<protein>
    <submittedName>
        <fullName evidence="2">Uncharacterized protein</fullName>
    </submittedName>
</protein>
<organism evidence="2 3">
    <name type="scientific">Methylobacterium tardum</name>
    <dbReference type="NCBI Taxonomy" id="374432"/>
    <lineage>
        <taxon>Bacteria</taxon>
        <taxon>Pseudomonadati</taxon>
        <taxon>Pseudomonadota</taxon>
        <taxon>Alphaproteobacteria</taxon>
        <taxon>Hyphomicrobiales</taxon>
        <taxon>Methylobacteriaceae</taxon>
        <taxon>Methylobacterium</taxon>
    </lineage>
</organism>
<name>A0AA37TKH0_9HYPH</name>
<gene>
    <name evidence="2" type="ORF">GCM10007890_58370</name>
</gene>
<evidence type="ECO:0000256" key="1">
    <source>
        <dbReference type="SAM" id="MobiDB-lite"/>
    </source>
</evidence>
<sequence length="67" mass="7128">MSRAGKGLSPEHARALIKQAIGIINGDRQLVAEATAEIAVIRAASSPEEQVRGRPRSRKKPPLSQGT</sequence>
<reference evidence="3" key="1">
    <citation type="journal article" date="2019" name="Int. J. Syst. Evol. Microbiol.">
        <title>The Global Catalogue of Microorganisms (GCM) 10K type strain sequencing project: providing services to taxonomists for standard genome sequencing and annotation.</title>
        <authorList>
            <consortium name="The Broad Institute Genomics Platform"/>
            <consortium name="The Broad Institute Genome Sequencing Center for Infectious Disease"/>
            <person name="Wu L."/>
            <person name="Ma J."/>
        </authorList>
    </citation>
    <scope>NUCLEOTIDE SEQUENCE [LARGE SCALE GENOMIC DNA]</scope>
    <source>
        <strain evidence="3">NBRC 103632</strain>
    </source>
</reference>
<dbReference type="EMBL" id="BSPL01000031">
    <property type="protein sequence ID" value="GLS73822.1"/>
    <property type="molecule type" value="Genomic_DNA"/>
</dbReference>
<dbReference type="AlphaFoldDB" id="A0AA37TKH0"/>
<keyword evidence="3" id="KW-1185">Reference proteome</keyword>
<comment type="caution">
    <text evidence="2">The sequence shown here is derived from an EMBL/GenBank/DDBJ whole genome shotgun (WGS) entry which is preliminary data.</text>
</comment>
<accession>A0AA37TKH0</accession>
<evidence type="ECO:0000313" key="3">
    <source>
        <dbReference type="Proteomes" id="UP001157440"/>
    </source>
</evidence>
<dbReference type="Proteomes" id="UP001157440">
    <property type="component" value="Unassembled WGS sequence"/>
</dbReference>
<feature type="region of interest" description="Disordered" evidence="1">
    <location>
        <begin position="44"/>
        <end position="67"/>
    </location>
</feature>
<evidence type="ECO:0000313" key="2">
    <source>
        <dbReference type="EMBL" id="GLS73822.1"/>
    </source>
</evidence>